<organism evidence="6 7">
    <name type="scientific">Daphnia magna</name>
    <dbReference type="NCBI Taxonomy" id="35525"/>
    <lineage>
        <taxon>Eukaryota</taxon>
        <taxon>Metazoa</taxon>
        <taxon>Ecdysozoa</taxon>
        <taxon>Arthropoda</taxon>
        <taxon>Crustacea</taxon>
        <taxon>Branchiopoda</taxon>
        <taxon>Diplostraca</taxon>
        <taxon>Cladocera</taxon>
        <taxon>Anomopoda</taxon>
        <taxon>Daphniidae</taxon>
        <taxon>Daphnia</taxon>
    </lineage>
</organism>
<evidence type="ECO:0000313" key="7">
    <source>
        <dbReference type="Proteomes" id="UP001234178"/>
    </source>
</evidence>
<dbReference type="PANTHER" id="PTHR11922">
    <property type="entry name" value="GMP SYNTHASE-RELATED"/>
    <property type="match status" value="1"/>
</dbReference>
<reference evidence="6 7" key="1">
    <citation type="journal article" date="2023" name="Nucleic Acids Res.">
        <title>The hologenome of Daphnia magna reveals possible DNA methylation and microbiome-mediated evolution of the host genome.</title>
        <authorList>
            <person name="Chaturvedi A."/>
            <person name="Li X."/>
            <person name="Dhandapani V."/>
            <person name="Marshall H."/>
            <person name="Kissane S."/>
            <person name="Cuenca-Cambronero M."/>
            <person name="Asole G."/>
            <person name="Calvet F."/>
            <person name="Ruiz-Romero M."/>
            <person name="Marangio P."/>
            <person name="Guigo R."/>
            <person name="Rago D."/>
            <person name="Mirbahai L."/>
            <person name="Eastwood N."/>
            <person name="Colbourne J.K."/>
            <person name="Zhou J."/>
            <person name="Mallon E."/>
            <person name="Orsini L."/>
        </authorList>
    </citation>
    <scope>NUCLEOTIDE SEQUENCE [LARGE SCALE GENOMIC DNA]</scope>
    <source>
        <strain evidence="6">LRV0_1</strain>
    </source>
</reference>
<keyword evidence="5" id="KW-0067">ATP-binding</keyword>
<dbReference type="Proteomes" id="UP001234178">
    <property type="component" value="Unassembled WGS sequence"/>
</dbReference>
<evidence type="ECO:0000256" key="5">
    <source>
        <dbReference type="ARBA" id="ARBA00022840"/>
    </source>
</evidence>
<name>A0ABQ9YPE5_9CRUS</name>
<keyword evidence="2" id="KW-0547">Nucleotide-binding</keyword>
<keyword evidence="7" id="KW-1185">Reference proteome</keyword>
<evidence type="ECO:0000256" key="4">
    <source>
        <dbReference type="ARBA" id="ARBA00022755"/>
    </source>
</evidence>
<dbReference type="EMBL" id="JAOYFB010000001">
    <property type="protein sequence ID" value="KAK4002424.1"/>
    <property type="molecule type" value="Genomic_DNA"/>
</dbReference>
<protein>
    <submittedName>
        <fullName evidence="6">Uncharacterized protein</fullName>
    </submittedName>
</protein>
<evidence type="ECO:0000313" key="6">
    <source>
        <dbReference type="EMBL" id="KAK4002424.1"/>
    </source>
</evidence>
<gene>
    <name evidence="6" type="ORF">OUZ56_004252</name>
</gene>
<keyword evidence="1" id="KW-0436">Ligase</keyword>
<sequence length="231" mass="26779">MFHDLIENGRKMLHNFLFDICGLQGVFTLKKREQQCINCIRRMVGPALLQGDDSSEVQDIHIENGFLRKDESEQVVTSFQKLWLILRFDFLRCFHQRAWTLSLCRTVNPEEKRRIISDTFVEVADGMANDLNLTWDNLLLEQAVILPKHLCSLECLSGEWYGNSKHHTGSSYIKETMNASKTTRCLRLGTITPIENEWTQVKSLEETFIESPCNLLLSFESNSTLMQLIYI</sequence>
<keyword evidence="3" id="KW-0332">GMP biosynthesis</keyword>
<evidence type="ECO:0000256" key="2">
    <source>
        <dbReference type="ARBA" id="ARBA00022741"/>
    </source>
</evidence>
<evidence type="ECO:0000256" key="1">
    <source>
        <dbReference type="ARBA" id="ARBA00022598"/>
    </source>
</evidence>
<dbReference type="Gene3D" id="3.40.50.620">
    <property type="entry name" value="HUPs"/>
    <property type="match status" value="1"/>
</dbReference>
<accession>A0ABQ9YPE5</accession>
<evidence type="ECO:0000256" key="3">
    <source>
        <dbReference type="ARBA" id="ARBA00022749"/>
    </source>
</evidence>
<comment type="caution">
    <text evidence="6">The sequence shown here is derived from an EMBL/GenBank/DDBJ whole genome shotgun (WGS) entry which is preliminary data.</text>
</comment>
<dbReference type="InterPro" id="IPR014729">
    <property type="entry name" value="Rossmann-like_a/b/a_fold"/>
</dbReference>
<proteinExistence type="predicted"/>
<dbReference type="PANTHER" id="PTHR11922:SF2">
    <property type="entry name" value="GMP SYNTHASE [GLUTAMINE-HYDROLYZING]"/>
    <property type="match status" value="1"/>
</dbReference>
<keyword evidence="4" id="KW-0658">Purine biosynthesis</keyword>